<dbReference type="AlphaFoldDB" id="A0A6J6WP31"/>
<sequence>MFHTDSEKFSHVLCVLNVLLADRCALSLAFHPPSGQSGRMAIRSEERRAWLSTTTAAWLLVACLVASLASCGSASSGDPAVWAIQSDSLPSESSTTFTAYVRRLGCNGGVTGDVLKPNVKRSVNAIVVTFRVAAVSGLQLCPANRSVPVVVNVGEPIGSRILVDGACSADATAKATASCDNGGTRWNP</sequence>
<evidence type="ECO:0000313" key="1">
    <source>
        <dbReference type="EMBL" id="CAB4785023.1"/>
    </source>
</evidence>
<dbReference type="EMBL" id="CAFAAI010000001">
    <property type="protein sequence ID" value="CAB4785023.1"/>
    <property type="molecule type" value="Genomic_DNA"/>
</dbReference>
<protein>
    <submittedName>
        <fullName evidence="1">Unannotated protein</fullName>
    </submittedName>
</protein>
<proteinExistence type="predicted"/>
<reference evidence="1" key="1">
    <citation type="submission" date="2020-05" db="EMBL/GenBank/DDBJ databases">
        <authorList>
            <person name="Chiriac C."/>
            <person name="Salcher M."/>
            <person name="Ghai R."/>
            <person name="Kavagutti S V."/>
        </authorList>
    </citation>
    <scope>NUCLEOTIDE SEQUENCE</scope>
</reference>
<gene>
    <name evidence="1" type="ORF">UFOPK2992_00013</name>
</gene>
<name>A0A6J6WP31_9ZZZZ</name>
<organism evidence="1">
    <name type="scientific">freshwater metagenome</name>
    <dbReference type="NCBI Taxonomy" id="449393"/>
    <lineage>
        <taxon>unclassified sequences</taxon>
        <taxon>metagenomes</taxon>
        <taxon>ecological metagenomes</taxon>
    </lineage>
</organism>
<accession>A0A6J6WP31</accession>